<dbReference type="EMBL" id="CAJNNV010003674">
    <property type="protein sequence ID" value="CAE8589396.1"/>
    <property type="molecule type" value="Genomic_DNA"/>
</dbReference>
<comment type="caution">
    <text evidence="1">The sequence shown here is derived from an EMBL/GenBank/DDBJ whole genome shotgun (WGS) entry which is preliminary data.</text>
</comment>
<evidence type="ECO:0000313" key="1">
    <source>
        <dbReference type="EMBL" id="CAE8589396.1"/>
    </source>
</evidence>
<reference evidence="1" key="1">
    <citation type="submission" date="2021-02" db="EMBL/GenBank/DDBJ databases">
        <authorList>
            <person name="Dougan E. K."/>
            <person name="Rhodes N."/>
            <person name="Thang M."/>
            <person name="Chan C."/>
        </authorList>
    </citation>
    <scope>NUCLEOTIDE SEQUENCE</scope>
</reference>
<proteinExistence type="predicted"/>
<keyword evidence="3" id="KW-1185">Reference proteome</keyword>
<dbReference type="EMBL" id="CAJNNW010017961">
    <property type="protein sequence ID" value="CAE8662103.1"/>
    <property type="molecule type" value="Genomic_DNA"/>
</dbReference>
<gene>
    <name evidence="1" type="ORF">PGLA1383_LOCUS8160</name>
    <name evidence="2" type="ORF">PGLA2088_LOCUS14729</name>
</gene>
<evidence type="ECO:0000313" key="2">
    <source>
        <dbReference type="EMBL" id="CAE8662103.1"/>
    </source>
</evidence>
<organism evidence="1 3">
    <name type="scientific">Polarella glacialis</name>
    <name type="common">Dinoflagellate</name>
    <dbReference type="NCBI Taxonomy" id="89957"/>
    <lineage>
        <taxon>Eukaryota</taxon>
        <taxon>Sar</taxon>
        <taxon>Alveolata</taxon>
        <taxon>Dinophyceae</taxon>
        <taxon>Suessiales</taxon>
        <taxon>Suessiaceae</taxon>
        <taxon>Polarella</taxon>
    </lineage>
</organism>
<dbReference type="Proteomes" id="UP000654075">
    <property type="component" value="Unassembled WGS sequence"/>
</dbReference>
<sequence>MWNALLQAFLEERVMVEATSVTQEPWKWQQHWCSQPPFSLKFFFRSWSRCERPEASQVIRDLSSLPDWQSAGTPGAPTRCTCNEPAVMWRASRMSDTSLFPSLVARGRFWWYAAMVRVLMEPLPWLQEDANSFFRASRLNRRPFVVAHIRRGNKSAEIPHIEQSEFTNQLKVLQERYGIADVLIQTEDERAVEELQQWRVRNRFQLHYTRNRRSGIDEFSSKFGPESGVNMTEEGRVAALNLLIGSRGMAVLGSLHRAWLKVMPAVMTAHYWKAVLVVGLAGQNHWNSGSYLGSEASAHQLLQLGEVFKPLPSLDMAYVHHVRQAPVDILRTHPGLLST</sequence>
<dbReference type="AlphaFoldDB" id="A0A813DL77"/>
<dbReference type="OrthoDB" id="415792at2759"/>
<name>A0A813DL77_POLGL</name>
<dbReference type="Proteomes" id="UP000626109">
    <property type="component" value="Unassembled WGS sequence"/>
</dbReference>
<accession>A0A813DL77</accession>
<protein>
    <submittedName>
        <fullName evidence="1">Uncharacterized protein</fullName>
    </submittedName>
</protein>
<evidence type="ECO:0000313" key="3">
    <source>
        <dbReference type="Proteomes" id="UP000654075"/>
    </source>
</evidence>